<evidence type="ECO:0000313" key="1">
    <source>
        <dbReference type="EMBL" id="KAI9903347.1"/>
    </source>
</evidence>
<accession>A0ACC0VAD0</accession>
<name>A0ACC0VAD0_9HYPO</name>
<dbReference type="EMBL" id="CM047941">
    <property type="protein sequence ID" value="KAI9903347.1"/>
    <property type="molecule type" value="Genomic_DNA"/>
</dbReference>
<gene>
    <name evidence="1" type="ORF">N3K66_002699</name>
</gene>
<sequence length="670" mass="75213">MSEPEQCIICLDNLPKLLPSAAAAGGADTVTVTDQVPLATTTAPGDAEITEITSPTANDESNHLNLIAALDGCDHIIHDACIRSWAQKTNTCPICRNEFHQVRVYNGVDGIAISTYQVEDKKQVVEFDVQQWLGENLQDDEDDNSYVCPVCDSSDHEDSLLLCDGCNAAYHTECIGLSSVPEGDWFCMECAHLCDIAPNPRALAVNLRDSNPQRYNRSNNEIRHQVRGQHVRTRGQQRRARRQAREDDWQGPWGHFTHRLFDLSDLDLDNVDDEDEDLGQFRRYQQLDRRELDRWRQRYAIARRLGARDEFVQQIPPQISEHLQSDPEPPQPPAESQDERRAWGAFERARDAEVASSNTNSRKRKARSDTGSPSEPMPEPERKLKRPRTRRLPTQFEAASHFPAGPSSSRAANGAVRNPGQSPEVTGGPLVSALLKELEPHTPTDDENPITIFGWRVAEATSPARSPAGSPAMSPTSSVLGSPRALSLTPPPLPSFGGRPGSPTLSLSTHIEPRYPPANYSPTRNRGSHSDSESSAQRLRRRKERRAEPKAEPEPESKDKFPESRPLELRQPRPRRPSEIAPRSEEQMSLRLTMTPEEKKSINDIVKTALKPHWRAQKLTTEQYSIINRDISRKLYDEVKDAISLDEETRRKWETRASQEVAQAVASLQA</sequence>
<reference evidence="1" key="1">
    <citation type="submission" date="2022-10" db="EMBL/GenBank/DDBJ databases">
        <title>Complete Genome of Trichothecium roseum strain YXFP-22015, a Plant Pathogen Isolated from Citrus.</title>
        <authorList>
            <person name="Wang Y."/>
            <person name="Zhu L."/>
        </authorList>
    </citation>
    <scope>NUCLEOTIDE SEQUENCE</scope>
    <source>
        <strain evidence="1">YXFP-22015</strain>
    </source>
</reference>
<proteinExistence type="predicted"/>
<protein>
    <submittedName>
        <fullName evidence="1">Uncharacterized protein</fullName>
    </submittedName>
</protein>
<evidence type="ECO:0000313" key="2">
    <source>
        <dbReference type="Proteomes" id="UP001163324"/>
    </source>
</evidence>
<organism evidence="1 2">
    <name type="scientific">Trichothecium roseum</name>
    <dbReference type="NCBI Taxonomy" id="47278"/>
    <lineage>
        <taxon>Eukaryota</taxon>
        <taxon>Fungi</taxon>
        <taxon>Dikarya</taxon>
        <taxon>Ascomycota</taxon>
        <taxon>Pezizomycotina</taxon>
        <taxon>Sordariomycetes</taxon>
        <taxon>Hypocreomycetidae</taxon>
        <taxon>Hypocreales</taxon>
        <taxon>Hypocreales incertae sedis</taxon>
        <taxon>Trichothecium</taxon>
    </lineage>
</organism>
<dbReference type="Proteomes" id="UP001163324">
    <property type="component" value="Chromosome 2"/>
</dbReference>
<keyword evidence="2" id="KW-1185">Reference proteome</keyword>
<comment type="caution">
    <text evidence="1">The sequence shown here is derived from an EMBL/GenBank/DDBJ whole genome shotgun (WGS) entry which is preliminary data.</text>
</comment>